<dbReference type="RefSeq" id="WP_107685224.1">
    <property type="nucleotide sequence ID" value="NZ_PZKL01000060.1"/>
</dbReference>
<dbReference type="EMBL" id="PZKL01000060">
    <property type="protein sequence ID" value="PTH78216.1"/>
    <property type="molecule type" value="Genomic_DNA"/>
</dbReference>
<organism evidence="2 3">
    <name type="scientific">Aeromonas veronii</name>
    <dbReference type="NCBI Taxonomy" id="654"/>
    <lineage>
        <taxon>Bacteria</taxon>
        <taxon>Pseudomonadati</taxon>
        <taxon>Pseudomonadota</taxon>
        <taxon>Gammaproteobacteria</taxon>
        <taxon>Aeromonadales</taxon>
        <taxon>Aeromonadaceae</taxon>
        <taxon>Aeromonas</taxon>
    </lineage>
</organism>
<dbReference type="Pfam" id="PF03889">
    <property type="entry name" value="ArfA"/>
    <property type="match status" value="1"/>
</dbReference>
<evidence type="ECO:0000313" key="3">
    <source>
        <dbReference type="Proteomes" id="UP000241986"/>
    </source>
</evidence>
<dbReference type="GO" id="GO:0072344">
    <property type="term" value="P:rescue of stalled ribosome"/>
    <property type="evidence" value="ECO:0007669"/>
    <property type="project" value="InterPro"/>
</dbReference>
<gene>
    <name evidence="2" type="ORF">DAA48_25785</name>
</gene>
<feature type="region of interest" description="Disordered" evidence="1">
    <location>
        <begin position="34"/>
        <end position="58"/>
    </location>
</feature>
<proteinExistence type="predicted"/>
<evidence type="ECO:0000256" key="1">
    <source>
        <dbReference type="SAM" id="MobiDB-lite"/>
    </source>
</evidence>
<reference evidence="2 3" key="1">
    <citation type="submission" date="2018-03" db="EMBL/GenBank/DDBJ databases">
        <title>Aeromonas veronii whole genome sequencing and analysis.</title>
        <authorList>
            <person name="Xie H."/>
            <person name="Liu T."/>
            <person name="Wang K."/>
        </authorList>
    </citation>
    <scope>NUCLEOTIDE SEQUENCE [LARGE SCALE GENOMIC DNA]</scope>
    <source>
        <strain evidence="2 3">XH.VA.1</strain>
    </source>
</reference>
<feature type="compositionally biased region" description="Basic residues" evidence="1">
    <location>
        <begin position="36"/>
        <end position="51"/>
    </location>
</feature>
<accession>A0A2T4MUQ2</accession>
<dbReference type="InterPro" id="IPR005589">
    <property type="entry name" value="ArfA"/>
</dbReference>
<evidence type="ECO:0000313" key="2">
    <source>
        <dbReference type="EMBL" id="PTH78216.1"/>
    </source>
</evidence>
<dbReference type="Proteomes" id="UP000241986">
    <property type="component" value="Unassembled WGS sequence"/>
</dbReference>
<sequence length="58" mass="6431">MKKNMKHELNRGVIGDSAIAAMVTSPLFKVRVEKSKKGKGSFARQAKHKGRKEYSKAA</sequence>
<dbReference type="AlphaFoldDB" id="A0A2T4MUQ2"/>
<comment type="caution">
    <text evidence="2">The sequence shown here is derived from an EMBL/GenBank/DDBJ whole genome shotgun (WGS) entry which is preliminary data.</text>
</comment>
<protein>
    <submittedName>
        <fullName evidence="2">Ribosome alternative rescue factor ArfA</fullName>
    </submittedName>
</protein>
<name>A0A2T4MUQ2_AERVE</name>